<gene>
    <name evidence="2" type="ORF">SVUK_LOCUS18040</name>
</gene>
<accession>A0A3P7LVB9</accession>
<name>A0A3P7LVB9_STRVU</name>
<feature type="transmembrane region" description="Helical" evidence="1">
    <location>
        <begin position="117"/>
        <end position="137"/>
    </location>
</feature>
<dbReference type="OrthoDB" id="207378at2759"/>
<dbReference type="PANTHER" id="PTHR11161">
    <property type="entry name" value="O-ACYLTRANSFERASE"/>
    <property type="match status" value="1"/>
</dbReference>
<dbReference type="AlphaFoldDB" id="A0A3P7LVB9"/>
<dbReference type="EMBL" id="UYYB01120759">
    <property type="protein sequence ID" value="VDM83042.1"/>
    <property type="molecule type" value="Genomic_DNA"/>
</dbReference>
<feature type="transmembrane region" description="Helical" evidence="1">
    <location>
        <begin position="71"/>
        <end position="94"/>
    </location>
</feature>
<evidence type="ECO:0000313" key="3">
    <source>
        <dbReference type="Proteomes" id="UP000270094"/>
    </source>
</evidence>
<organism evidence="2 3">
    <name type="scientific">Strongylus vulgaris</name>
    <name type="common">Blood worm</name>
    <dbReference type="NCBI Taxonomy" id="40348"/>
    <lineage>
        <taxon>Eukaryota</taxon>
        <taxon>Metazoa</taxon>
        <taxon>Ecdysozoa</taxon>
        <taxon>Nematoda</taxon>
        <taxon>Chromadorea</taxon>
        <taxon>Rhabditida</taxon>
        <taxon>Rhabditina</taxon>
        <taxon>Rhabditomorpha</taxon>
        <taxon>Strongyloidea</taxon>
        <taxon>Strongylidae</taxon>
        <taxon>Strongylus</taxon>
    </lineage>
</organism>
<evidence type="ECO:0000313" key="2">
    <source>
        <dbReference type="EMBL" id="VDM83042.1"/>
    </source>
</evidence>
<feature type="transmembrane region" description="Helical" evidence="1">
    <location>
        <begin position="31"/>
        <end position="51"/>
    </location>
</feature>
<sequence>MRIFLAFSFYTNASILMDVNPPKKGTLRSLAAIRFLSMTWVAAGHSLGQSISADAMLPVLTMWNPFLSTTIINAFLSVDTYFLLSGTLVSYVFFKTKPALRYVKNPLTWLMYYVHRYLRLTPAIMLFIWFFVVMLPFTNGPWSVSVEGFLNSTDEFVEVCEKYWWRNMLYINNLYSVTKECYPITWYLAVDTQLYIVAPVFLVALFFSPIAGNFFYSLSYICPAYCLYCHNGIEANILSVFTVFLRLKLMLLLSSL</sequence>
<dbReference type="Proteomes" id="UP000270094">
    <property type="component" value="Unassembled WGS sequence"/>
</dbReference>
<keyword evidence="3" id="KW-1185">Reference proteome</keyword>
<proteinExistence type="predicted"/>
<reference evidence="2 3" key="1">
    <citation type="submission" date="2018-11" db="EMBL/GenBank/DDBJ databases">
        <authorList>
            <consortium name="Pathogen Informatics"/>
        </authorList>
    </citation>
    <scope>NUCLEOTIDE SEQUENCE [LARGE SCALE GENOMIC DNA]</scope>
</reference>
<keyword evidence="1" id="KW-0812">Transmembrane</keyword>
<dbReference type="PANTHER" id="PTHR11161:SF0">
    <property type="entry name" value="O-ACYLTRANSFERASE LIKE PROTEIN"/>
    <property type="match status" value="1"/>
</dbReference>
<keyword evidence="1" id="KW-1133">Transmembrane helix</keyword>
<feature type="transmembrane region" description="Helical" evidence="1">
    <location>
        <begin position="194"/>
        <end position="216"/>
    </location>
</feature>
<dbReference type="InterPro" id="IPR052728">
    <property type="entry name" value="O2_lipid_transport_reg"/>
</dbReference>
<evidence type="ECO:0000256" key="1">
    <source>
        <dbReference type="SAM" id="Phobius"/>
    </source>
</evidence>
<keyword evidence="1" id="KW-0472">Membrane</keyword>
<protein>
    <submittedName>
        <fullName evidence="2">Uncharacterized protein</fullName>
    </submittedName>
</protein>